<proteinExistence type="predicted"/>
<comment type="caution">
    <text evidence="1">The sequence shown here is derived from an EMBL/GenBank/DDBJ whole genome shotgun (WGS) entry which is preliminary data.</text>
</comment>
<accession>A0A2G5TJF2</accession>
<dbReference type="EMBL" id="PDUG01000005">
    <property type="protein sequence ID" value="PIC27424.1"/>
    <property type="molecule type" value="Genomic_DNA"/>
</dbReference>
<name>A0A2G5TJF2_9PELO</name>
<keyword evidence="2" id="KW-1185">Reference proteome</keyword>
<dbReference type="OrthoDB" id="5847150at2759"/>
<reference evidence="2" key="1">
    <citation type="submission" date="2017-10" db="EMBL/GenBank/DDBJ databases">
        <title>Rapid genome shrinkage in a self-fertile nematode reveals novel sperm competition proteins.</title>
        <authorList>
            <person name="Yin D."/>
            <person name="Schwarz E.M."/>
            <person name="Thomas C.G."/>
            <person name="Felde R.L."/>
            <person name="Korf I.F."/>
            <person name="Cutter A.D."/>
            <person name="Schartner C.M."/>
            <person name="Ralston E.J."/>
            <person name="Meyer B.J."/>
            <person name="Haag E.S."/>
        </authorList>
    </citation>
    <scope>NUCLEOTIDE SEQUENCE [LARGE SCALE GENOMIC DNA]</scope>
    <source>
        <strain evidence="2">JU1422</strain>
    </source>
</reference>
<dbReference type="AlphaFoldDB" id="A0A2G5TJF2"/>
<evidence type="ECO:0000313" key="1">
    <source>
        <dbReference type="EMBL" id="PIC27424.1"/>
    </source>
</evidence>
<organism evidence="1 2">
    <name type="scientific">Caenorhabditis nigoni</name>
    <dbReference type="NCBI Taxonomy" id="1611254"/>
    <lineage>
        <taxon>Eukaryota</taxon>
        <taxon>Metazoa</taxon>
        <taxon>Ecdysozoa</taxon>
        <taxon>Nematoda</taxon>
        <taxon>Chromadorea</taxon>
        <taxon>Rhabditida</taxon>
        <taxon>Rhabditina</taxon>
        <taxon>Rhabditomorpha</taxon>
        <taxon>Rhabditoidea</taxon>
        <taxon>Rhabditidae</taxon>
        <taxon>Peloderinae</taxon>
        <taxon>Caenorhabditis</taxon>
    </lineage>
</organism>
<evidence type="ECO:0000313" key="2">
    <source>
        <dbReference type="Proteomes" id="UP000230233"/>
    </source>
</evidence>
<sequence length="128" mass="15034">MDYLKPVLGTTSFYPINVNSIIPDGIVRERRQFFVSNDLNMTNDNGQPQKFEGYTHKSVLDYYAPGNNKNKLYPIVNTRTPSRPAIVYFGNDRSDQNHRNQNWNFRNEKNHPYFVVRVRSHPPPYQGQ</sequence>
<dbReference type="Proteomes" id="UP000230233">
    <property type="component" value="Chromosome V"/>
</dbReference>
<gene>
    <name evidence="1" type="primary">Cnig_chr_V.g19685</name>
    <name evidence="1" type="ORF">B9Z55_019685</name>
</gene>
<protein>
    <submittedName>
        <fullName evidence="1">Uncharacterized protein</fullName>
    </submittedName>
</protein>